<evidence type="ECO:0000313" key="2">
    <source>
        <dbReference type="EMBL" id="OMG53549.1"/>
    </source>
</evidence>
<gene>
    <name evidence="2" type="ORF">BJN45_08850</name>
</gene>
<dbReference type="AlphaFoldDB" id="A0A1R1I4I9"/>
<feature type="region of interest" description="Disordered" evidence="1">
    <location>
        <begin position="166"/>
        <end position="189"/>
    </location>
</feature>
<dbReference type="RefSeq" id="WP_076094335.1">
    <property type="nucleotide sequence ID" value="NZ_MTHD01000003.1"/>
</dbReference>
<evidence type="ECO:0000313" key="3">
    <source>
        <dbReference type="Proteomes" id="UP000187526"/>
    </source>
</evidence>
<feature type="compositionally biased region" description="Polar residues" evidence="1">
    <location>
        <begin position="166"/>
        <end position="175"/>
    </location>
</feature>
<dbReference type="STRING" id="418702.BJN45_08850"/>
<organism evidence="2 3">
    <name type="scientific">Azonexus hydrophilus</name>
    <dbReference type="NCBI Taxonomy" id="418702"/>
    <lineage>
        <taxon>Bacteria</taxon>
        <taxon>Pseudomonadati</taxon>
        <taxon>Pseudomonadota</taxon>
        <taxon>Betaproteobacteria</taxon>
        <taxon>Rhodocyclales</taxon>
        <taxon>Azonexaceae</taxon>
        <taxon>Azonexus</taxon>
    </lineage>
</organism>
<keyword evidence="3" id="KW-1185">Reference proteome</keyword>
<sequence>MYLSAQEIANSRDHALNNLLGWSSSCLHAGQRLSELLGNASRDSVQHTSKHWSALGHGQLESLTQFPAALWLDSLARNSQLLDSIYAIIGDTHKAMIRNAEAQVRVFDEIAFASIRRAERNSPWEAGIALHAMRTTLESAEKTLQGMSTAAIQSVELAENEVHQISESISESTPPTKRATTRQARQNNS</sequence>
<accession>A0A1R1I4I9</accession>
<reference evidence="2 3" key="1">
    <citation type="submission" date="2016-10" db="EMBL/GenBank/DDBJ databases">
        <title>Alkaliphiles isolated from bioreactors.</title>
        <authorList>
            <person name="Salah Z."/>
            <person name="Rout S.P."/>
            <person name="Humphreys P.N."/>
        </authorList>
    </citation>
    <scope>NUCLEOTIDE SEQUENCE [LARGE SCALE GENOMIC DNA]</scope>
    <source>
        <strain evidence="2 3">ZS02</strain>
    </source>
</reference>
<dbReference type="Proteomes" id="UP000187526">
    <property type="component" value="Unassembled WGS sequence"/>
</dbReference>
<evidence type="ECO:0000256" key="1">
    <source>
        <dbReference type="SAM" id="MobiDB-lite"/>
    </source>
</evidence>
<protein>
    <recommendedName>
        <fullName evidence="4">Phasin domain-containing protein</fullName>
    </recommendedName>
</protein>
<comment type="caution">
    <text evidence="2">The sequence shown here is derived from an EMBL/GenBank/DDBJ whole genome shotgun (WGS) entry which is preliminary data.</text>
</comment>
<dbReference type="OrthoDB" id="9180859at2"/>
<dbReference type="EMBL" id="MTHD01000003">
    <property type="protein sequence ID" value="OMG53549.1"/>
    <property type="molecule type" value="Genomic_DNA"/>
</dbReference>
<proteinExistence type="predicted"/>
<name>A0A1R1I4I9_9RHOO</name>
<evidence type="ECO:0008006" key="4">
    <source>
        <dbReference type="Google" id="ProtNLM"/>
    </source>
</evidence>